<dbReference type="RefSeq" id="WP_094097137.1">
    <property type="nucleotide sequence ID" value="NZ_CP021361.1"/>
</dbReference>
<feature type="domain" description="HD" evidence="1">
    <location>
        <begin position="28"/>
        <end position="103"/>
    </location>
</feature>
<dbReference type="Pfam" id="PF01966">
    <property type="entry name" value="HD"/>
    <property type="match status" value="1"/>
</dbReference>
<keyword evidence="3" id="KW-1185">Reference proteome</keyword>
<dbReference type="SUPFAM" id="SSF109604">
    <property type="entry name" value="HD-domain/PDEase-like"/>
    <property type="match status" value="1"/>
</dbReference>
<dbReference type="PANTHER" id="PTHR40202:SF1">
    <property type="entry name" value="HD DOMAIN-CONTAINING PROTEIN"/>
    <property type="match status" value="1"/>
</dbReference>
<dbReference type="InterPro" id="IPR006674">
    <property type="entry name" value="HD_domain"/>
</dbReference>
<dbReference type="PANTHER" id="PTHR40202">
    <property type="match status" value="1"/>
</dbReference>
<sequence>MALTLIDISHLLVTRGNAQYGGEAVSELEHALQCAHLAELAGETPELVTAALLHDIGHLLSPQDGGAERAGRDGLHQYVALPFLRALLPPAVLEPVRLHVDAKRYLCTAERGYQDALSPASQHSLELQGGAYSVEEAVQFVSRPFAHEAIRLRRYDDAAKVAGRSTPAFEHFMHTLATVTARHALASQMPVALPA</sequence>
<dbReference type="NCBIfam" id="TIGR03276">
    <property type="entry name" value="Phn-HD"/>
    <property type="match status" value="1"/>
</dbReference>
<name>A0A240TZY0_9BURK</name>
<dbReference type="InterPro" id="IPR003607">
    <property type="entry name" value="HD/PDEase_dom"/>
</dbReference>
<evidence type="ECO:0000313" key="2">
    <source>
        <dbReference type="EMBL" id="ART50680.1"/>
    </source>
</evidence>
<dbReference type="EMBL" id="CP021361">
    <property type="protein sequence ID" value="ART50680.1"/>
    <property type="molecule type" value="Genomic_DNA"/>
</dbReference>
<evidence type="ECO:0000259" key="1">
    <source>
        <dbReference type="Pfam" id="PF01966"/>
    </source>
</evidence>
<keyword evidence="2" id="KW-0378">Hydrolase</keyword>
<protein>
    <submittedName>
        <fullName evidence="2">Phosphohydrolase</fullName>
    </submittedName>
</protein>
<dbReference type="InterPro" id="IPR017670">
    <property type="entry name" value="Phosphonate_degrad-assoc"/>
</dbReference>
<dbReference type="KEGG" id="acin:CBP34_02005"/>
<dbReference type="GO" id="GO:0016787">
    <property type="term" value="F:hydrolase activity"/>
    <property type="evidence" value="ECO:0007669"/>
    <property type="project" value="UniProtKB-KW"/>
</dbReference>
<proteinExistence type="predicted"/>
<dbReference type="CDD" id="cd00077">
    <property type="entry name" value="HDc"/>
    <property type="match status" value="1"/>
</dbReference>
<evidence type="ECO:0000313" key="3">
    <source>
        <dbReference type="Proteomes" id="UP000194432"/>
    </source>
</evidence>
<dbReference type="Gene3D" id="1.10.3210.10">
    <property type="entry name" value="Hypothetical protein af1432"/>
    <property type="match status" value="1"/>
</dbReference>
<dbReference type="AlphaFoldDB" id="A0A240TZY0"/>
<dbReference type="Proteomes" id="UP000194432">
    <property type="component" value="Chromosome 1"/>
</dbReference>
<gene>
    <name evidence="2" type="ORF">CBP34_02005</name>
</gene>
<reference evidence="2 3" key="1">
    <citation type="submission" date="2017-05" db="EMBL/GenBank/DDBJ databases">
        <title>Polyphasic characterization of four soil-derived phenanthrene-degrading Acidovorax strains and proposal of Acidovorax phenanthrenivorans sp. nov.</title>
        <authorList>
            <person name="Singleton D.R."/>
            <person name="Lee J."/>
            <person name="Dickey A.N."/>
            <person name="Stroud A."/>
            <person name="Scholl E.H."/>
            <person name="Wright F.A."/>
            <person name="Aitken M.D."/>
        </authorList>
    </citation>
    <scope>NUCLEOTIDE SEQUENCE [LARGE SCALE GENOMIC DNA]</scope>
    <source>
        <strain evidence="2">NA3</strain>
    </source>
</reference>
<organism evidence="2 3">
    <name type="scientific">Acidovorax carolinensis</name>
    <dbReference type="NCBI Taxonomy" id="553814"/>
    <lineage>
        <taxon>Bacteria</taxon>
        <taxon>Pseudomonadati</taxon>
        <taxon>Pseudomonadota</taxon>
        <taxon>Betaproteobacteria</taxon>
        <taxon>Burkholderiales</taxon>
        <taxon>Comamonadaceae</taxon>
        <taxon>Acidovorax</taxon>
    </lineage>
</organism>
<accession>A0A240TZY0</accession>
<dbReference type="InterPro" id="IPR052567">
    <property type="entry name" value="OP_Dioxygenase"/>
</dbReference>